<evidence type="ECO:0000313" key="1">
    <source>
        <dbReference type="EMBL" id="MVS99260.1"/>
    </source>
</evidence>
<evidence type="ECO:0000313" key="2">
    <source>
        <dbReference type="Proteomes" id="UP000438106"/>
    </source>
</evidence>
<name>A0A7X3K3S9_9HYPH</name>
<proteinExistence type="predicted"/>
<dbReference type="RefSeq" id="WP_157290133.1">
    <property type="nucleotide sequence ID" value="NZ_WQRF01000002.1"/>
</dbReference>
<protein>
    <submittedName>
        <fullName evidence="1">Uncharacterized protein</fullName>
    </submittedName>
</protein>
<dbReference type="EMBL" id="WQRF01000002">
    <property type="protein sequence ID" value="MVS99260.1"/>
    <property type="molecule type" value="Genomic_DNA"/>
</dbReference>
<sequence length="165" mass="18215">MPADTLKQMGSISLRFRCEPCGRNGQYRADRLAELVGDVGLPEAMVVLAKLGQCPRALNPPSVNSTSYNQDKCQIRRDTPAPSMPPTVGKAMHERWRGFIRCERHHQGLKATKPCGVEAELDLPTLVAALGYDFEIAKLNAKLTAPCCGSRSFELTWYRPTQQAA</sequence>
<reference evidence="1 2" key="1">
    <citation type="submission" date="2019-12" db="EMBL/GenBank/DDBJ databases">
        <title>Devosia maris sp. nov., isolated from the deep seawater.</title>
        <authorList>
            <person name="Liu Y."/>
        </authorList>
    </citation>
    <scope>NUCLEOTIDE SEQUENCE [LARGE SCALE GENOMIC DNA]</scope>
    <source>
        <strain evidence="1 2">L53-10-65</strain>
    </source>
</reference>
<dbReference type="AlphaFoldDB" id="A0A7X3K3S9"/>
<gene>
    <name evidence="1" type="ORF">GO014_09530</name>
</gene>
<accession>A0A7X3K3S9</accession>
<dbReference type="Proteomes" id="UP000438106">
    <property type="component" value="Unassembled WGS sequence"/>
</dbReference>
<keyword evidence="2" id="KW-1185">Reference proteome</keyword>
<comment type="caution">
    <text evidence="1">The sequence shown here is derived from an EMBL/GenBank/DDBJ whole genome shotgun (WGS) entry which is preliminary data.</text>
</comment>
<organism evidence="1 2">
    <name type="scientific">Devosia marina</name>
    <dbReference type="NCBI Taxonomy" id="2683198"/>
    <lineage>
        <taxon>Bacteria</taxon>
        <taxon>Pseudomonadati</taxon>
        <taxon>Pseudomonadota</taxon>
        <taxon>Alphaproteobacteria</taxon>
        <taxon>Hyphomicrobiales</taxon>
        <taxon>Devosiaceae</taxon>
        <taxon>Devosia</taxon>
    </lineage>
</organism>